<dbReference type="GO" id="GO:0005739">
    <property type="term" value="C:mitochondrion"/>
    <property type="evidence" value="ECO:0007669"/>
    <property type="project" value="TreeGrafter"/>
</dbReference>
<dbReference type="GO" id="GO:0006412">
    <property type="term" value="P:translation"/>
    <property type="evidence" value="ECO:0007669"/>
    <property type="project" value="InterPro"/>
</dbReference>
<dbReference type="OrthoDB" id="509901at2759"/>
<dbReference type="InterPro" id="IPR016082">
    <property type="entry name" value="Ribosomal_uL30_ferredoxin-like"/>
</dbReference>
<dbReference type="SUPFAM" id="SSF55129">
    <property type="entry name" value="Ribosomal protein L30p/L7e"/>
    <property type="match status" value="1"/>
</dbReference>
<comment type="similarity">
    <text evidence="1">Belongs to the universal ribosomal protein uL30 family.</text>
</comment>
<evidence type="ECO:0000256" key="2">
    <source>
        <dbReference type="ARBA" id="ARBA00022980"/>
    </source>
</evidence>
<dbReference type="GeneID" id="30984281"/>
<keyword evidence="3" id="KW-0687">Ribonucleoprotein</keyword>
<dbReference type="PANTHER" id="PTHR15892:SF2">
    <property type="entry name" value="LARGE RIBOSOMAL SUBUNIT PROTEIN UL30M"/>
    <property type="match status" value="1"/>
</dbReference>
<feature type="domain" description="Large ribosomal subunit protein uL30-like ferredoxin-like fold" evidence="5">
    <location>
        <begin position="9"/>
        <end position="59"/>
    </location>
</feature>
<evidence type="ECO:0000313" key="6">
    <source>
        <dbReference type="EMBL" id="ODV78464.1"/>
    </source>
</evidence>
<dbReference type="Pfam" id="PF00327">
    <property type="entry name" value="Ribosomal_L30"/>
    <property type="match status" value="1"/>
</dbReference>
<dbReference type="AlphaFoldDB" id="A0A1E4SG24"/>
<gene>
    <name evidence="6" type="ORF">CANTADRAFT_52993</name>
</gene>
<dbReference type="Proteomes" id="UP000094285">
    <property type="component" value="Unassembled WGS sequence"/>
</dbReference>
<evidence type="ECO:0000256" key="1">
    <source>
        <dbReference type="ARBA" id="ARBA00007594"/>
    </source>
</evidence>
<evidence type="ECO:0000256" key="4">
    <source>
        <dbReference type="ARBA" id="ARBA00035281"/>
    </source>
</evidence>
<dbReference type="InterPro" id="IPR036919">
    <property type="entry name" value="Ribo_uL30_ferredoxin-like_sf"/>
</dbReference>
<dbReference type="NCBIfam" id="TIGR01308">
    <property type="entry name" value="rpmD_bact"/>
    <property type="match status" value="1"/>
</dbReference>
<protein>
    <recommendedName>
        <fullName evidence="4">Large ribosomal subunit protein uL30m</fullName>
    </recommendedName>
</protein>
<dbReference type="Gene3D" id="3.30.1390.20">
    <property type="entry name" value="Ribosomal protein L30, ferredoxin-like fold domain"/>
    <property type="match status" value="1"/>
</dbReference>
<proteinExistence type="inferred from homology"/>
<keyword evidence="2" id="KW-0689">Ribosomal protein</keyword>
<dbReference type="GO" id="GO:0003735">
    <property type="term" value="F:structural constituent of ribosome"/>
    <property type="evidence" value="ECO:0007669"/>
    <property type="project" value="InterPro"/>
</dbReference>
<dbReference type="GO" id="GO:0015934">
    <property type="term" value="C:large ribosomal subunit"/>
    <property type="evidence" value="ECO:0007669"/>
    <property type="project" value="InterPro"/>
</dbReference>
<reference evidence="7" key="1">
    <citation type="submission" date="2016-05" db="EMBL/GenBank/DDBJ databases">
        <title>Comparative genomics of biotechnologically important yeasts.</title>
        <authorList>
            <consortium name="DOE Joint Genome Institute"/>
            <person name="Riley R."/>
            <person name="Haridas S."/>
            <person name="Wolfe K.H."/>
            <person name="Lopes M.R."/>
            <person name="Hittinger C.T."/>
            <person name="Goker M."/>
            <person name="Salamov A."/>
            <person name="Wisecaver J."/>
            <person name="Long T.M."/>
            <person name="Aerts A.L."/>
            <person name="Barry K."/>
            <person name="Choi C."/>
            <person name="Clum A."/>
            <person name="Coughlan A.Y."/>
            <person name="Deshpande S."/>
            <person name="Douglass A.P."/>
            <person name="Hanson S.J."/>
            <person name="Klenk H.-P."/>
            <person name="Labutti K."/>
            <person name="Lapidus A."/>
            <person name="Lindquist E."/>
            <person name="Lipzen A."/>
            <person name="Meier-Kolthoff J.P."/>
            <person name="Ohm R.A."/>
            <person name="Otillar R.P."/>
            <person name="Pangilinan J."/>
            <person name="Peng Y."/>
            <person name="Rokas A."/>
            <person name="Rosa C.A."/>
            <person name="Scheuner C."/>
            <person name="Sibirny A.A."/>
            <person name="Slot J.C."/>
            <person name="Stielow J.B."/>
            <person name="Sun H."/>
            <person name="Kurtzman C.P."/>
            <person name="Blackwell M."/>
            <person name="Grigoriev I.V."/>
            <person name="Jeffries T.W."/>
        </authorList>
    </citation>
    <scope>NUCLEOTIDE SEQUENCE [LARGE SCALE GENOMIC DNA]</scope>
    <source>
        <strain evidence="7">NRRL Y-17324</strain>
    </source>
</reference>
<dbReference type="STRING" id="984487.A0A1E4SG24"/>
<name>A0A1E4SG24_9ASCO</name>
<evidence type="ECO:0000256" key="3">
    <source>
        <dbReference type="ARBA" id="ARBA00023274"/>
    </source>
</evidence>
<dbReference type="RefSeq" id="XP_020063586.1">
    <property type="nucleotide sequence ID" value="XM_020210145.1"/>
</dbReference>
<keyword evidence="7" id="KW-1185">Reference proteome</keyword>
<dbReference type="PANTHER" id="PTHR15892">
    <property type="entry name" value="MITOCHONDRIAL RIBOSOMAL PROTEIN L30"/>
    <property type="match status" value="1"/>
</dbReference>
<sequence length="96" mass="10861">MSAAKQGFYKITQIRSTIGMPPLTRKNMQALGLKKRFQIVYQSISPSTAHRIAAVKELVKVELVGEPKSVQQLADERKYKPGFEIINRDVAKPVYE</sequence>
<evidence type="ECO:0000259" key="5">
    <source>
        <dbReference type="Pfam" id="PF00327"/>
    </source>
</evidence>
<dbReference type="InterPro" id="IPR005996">
    <property type="entry name" value="Ribosomal_uL30_bac-type"/>
</dbReference>
<evidence type="ECO:0000313" key="7">
    <source>
        <dbReference type="Proteomes" id="UP000094285"/>
    </source>
</evidence>
<organism evidence="6 7">
    <name type="scientific">Suhomyces tanzawaensis NRRL Y-17324</name>
    <dbReference type="NCBI Taxonomy" id="984487"/>
    <lineage>
        <taxon>Eukaryota</taxon>
        <taxon>Fungi</taxon>
        <taxon>Dikarya</taxon>
        <taxon>Ascomycota</taxon>
        <taxon>Saccharomycotina</taxon>
        <taxon>Pichiomycetes</taxon>
        <taxon>Debaryomycetaceae</taxon>
        <taxon>Suhomyces</taxon>
    </lineage>
</organism>
<dbReference type="CDD" id="cd01658">
    <property type="entry name" value="Ribosomal_L30"/>
    <property type="match status" value="1"/>
</dbReference>
<accession>A0A1E4SG24</accession>
<dbReference type="EMBL" id="KV453913">
    <property type="protein sequence ID" value="ODV78464.1"/>
    <property type="molecule type" value="Genomic_DNA"/>
</dbReference>